<evidence type="ECO:0000313" key="1">
    <source>
        <dbReference type="EMBL" id="KZT04808.1"/>
    </source>
</evidence>
<organism evidence="1 2">
    <name type="scientific">Laetiporus sulphureus 93-53</name>
    <dbReference type="NCBI Taxonomy" id="1314785"/>
    <lineage>
        <taxon>Eukaryota</taxon>
        <taxon>Fungi</taxon>
        <taxon>Dikarya</taxon>
        <taxon>Basidiomycota</taxon>
        <taxon>Agaricomycotina</taxon>
        <taxon>Agaricomycetes</taxon>
        <taxon>Polyporales</taxon>
        <taxon>Laetiporus</taxon>
    </lineage>
</organism>
<dbReference type="AlphaFoldDB" id="A0A165DFY9"/>
<gene>
    <name evidence="1" type="ORF">LAESUDRAFT_727677</name>
</gene>
<dbReference type="InParanoid" id="A0A165DFY9"/>
<dbReference type="Proteomes" id="UP000076871">
    <property type="component" value="Unassembled WGS sequence"/>
</dbReference>
<dbReference type="EMBL" id="KV427634">
    <property type="protein sequence ID" value="KZT04808.1"/>
    <property type="molecule type" value="Genomic_DNA"/>
</dbReference>
<reference evidence="1 2" key="1">
    <citation type="journal article" date="2016" name="Mol. Biol. Evol.">
        <title>Comparative Genomics of Early-Diverging Mushroom-Forming Fungi Provides Insights into the Origins of Lignocellulose Decay Capabilities.</title>
        <authorList>
            <person name="Nagy L.G."/>
            <person name="Riley R."/>
            <person name="Tritt A."/>
            <person name="Adam C."/>
            <person name="Daum C."/>
            <person name="Floudas D."/>
            <person name="Sun H."/>
            <person name="Yadav J.S."/>
            <person name="Pangilinan J."/>
            <person name="Larsson K.H."/>
            <person name="Matsuura K."/>
            <person name="Barry K."/>
            <person name="Labutti K."/>
            <person name="Kuo R."/>
            <person name="Ohm R.A."/>
            <person name="Bhattacharya S.S."/>
            <person name="Shirouzu T."/>
            <person name="Yoshinaga Y."/>
            <person name="Martin F.M."/>
            <person name="Grigoriev I.V."/>
            <person name="Hibbett D.S."/>
        </authorList>
    </citation>
    <scope>NUCLEOTIDE SEQUENCE [LARGE SCALE GENOMIC DNA]</scope>
    <source>
        <strain evidence="1 2">93-53</strain>
    </source>
</reference>
<dbReference type="GeneID" id="63826302"/>
<protein>
    <submittedName>
        <fullName evidence="1">Uncharacterized protein</fullName>
    </submittedName>
</protein>
<accession>A0A165DFY9</accession>
<name>A0A165DFY9_9APHY</name>
<sequence length="62" mass="6258">MPLGMMFTNRSAYPYSPTFSLLIFAASLLSGSIAPVSHSSSLCHCGIAGTGSGSGPHARPCG</sequence>
<proteinExistence type="predicted"/>
<dbReference type="RefSeq" id="XP_040762548.1">
    <property type="nucleotide sequence ID" value="XM_040909273.1"/>
</dbReference>
<keyword evidence="2" id="KW-1185">Reference proteome</keyword>
<evidence type="ECO:0000313" key="2">
    <source>
        <dbReference type="Proteomes" id="UP000076871"/>
    </source>
</evidence>